<organism evidence="1 2">
    <name type="scientific">Pediococcus argentinicus</name>
    <dbReference type="NCBI Taxonomy" id="480391"/>
    <lineage>
        <taxon>Bacteria</taxon>
        <taxon>Bacillati</taxon>
        <taxon>Bacillota</taxon>
        <taxon>Bacilli</taxon>
        <taxon>Lactobacillales</taxon>
        <taxon>Lactobacillaceae</taxon>
        <taxon>Pediococcus</taxon>
    </lineage>
</organism>
<dbReference type="RefSeq" id="WP_057799551.1">
    <property type="nucleotide sequence ID" value="NZ_BJZZ01000017.1"/>
</dbReference>
<accession>A0A0R2NKR6</accession>
<dbReference type="AlphaFoldDB" id="A0A0R2NKR6"/>
<proteinExistence type="predicted"/>
<keyword evidence="2" id="KW-1185">Reference proteome</keyword>
<evidence type="ECO:0000313" key="2">
    <source>
        <dbReference type="Proteomes" id="UP000051249"/>
    </source>
</evidence>
<protein>
    <submittedName>
        <fullName evidence="1">Uncharacterized protein</fullName>
    </submittedName>
</protein>
<sequence length="177" mass="20491">MIFKYDCLEKVVATNKTIKVNDSSSIKKIEGMNGVEYVTDKENRHDYYVFIKISDSDAIIINTDNHTGMGYFLFRSALSEFYFEVNTDADLVDFYDGPGEEIDFPDAMEHDDIKVLYDKFKDATDEDIEHCEAFQKLDTYVSKYLSLDSEAENKINIAMIRLAFLAYKDANFQEIKL</sequence>
<dbReference type="EMBL" id="JQCQ01000018">
    <property type="protein sequence ID" value="KRO24944.1"/>
    <property type="molecule type" value="Genomic_DNA"/>
</dbReference>
<dbReference type="OrthoDB" id="2246638at2"/>
<gene>
    <name evidence="1" type="ORF">IV88_GL000510</name>
</gene>
<evidence type="ECO:0000313" key="1">
    <source>
        <dbReference type="EMBL" id="KRO24944.1"/>
    </source>
</evidence>
<reference evidence="1 2" key="1">
    <citation type="journal article" date="2015" name="Genome Announc.">
        <title>Expanding the biotechnology potential of lactobacilli through comparative genomics of 213 strains and associated genera.</title>
        <authorList>
            <person name="Sun Z."/>
            <person name="Harris H.M."/>
            <person name="McCann A."/>
            <person name="Guo C."/>
            <person name="Argimon S."/>
            <person name="Zhang W."/>
            <person name="Yang X."/>
            <person name="Jeffery I.B."/>
            <person name="Cooney J.C."/>
            <person name="Kagawa T.F."/>
            <person name="Liu W."/>
            <person name="Song Y."/>
            <person name="Salvetti E."/>
            <person name="Wrobel A."/>
            <person name="Rasinkangas P."/>
            <person name="Parkhill J."/>
            <person name="Rea M.C."/>
            <person name="O'Sullivan O."/>
            <person name="Ritari J."/>
            <person name="Douillard F.P."/>
            <person name="Paul Ross R."/>
            <person name="Yang R."/>
            <person name="Briner A.E."/>
            <person name="Felis G.E."/>
            <person name="de Vos W.M."/>
            <person name="Barrangou R."/>
            <person name="Klaenhammer T.R."/>
            <person name="Caufield P.W."/>
            <person name="Cui Y."/>
            <person name="Zhang H."/>
            <person name="O'Toole P.W."/>
        </authorList>
    </citation>
    <scope>NUCLEOTIDE SEQUENCE [LARGE SCALE GENOMIC DNA]</scope>
    <source>
        <strain evidence="1 2">DSM 23026</strain>
    </source>
</reference>
<dbReference type="PATRIC" id="fig|480391.4.peg.517"/>
<name>A0A0R2NKR6_9LACO</name>
<dbReference type="Proteomes" id="UP000051249">
    <property type="component" value="Unassembled WGS sequence"/>
</dbReference>
<comment type="caution">
    <text evidence="1">The sequence shown here is derived from an EMBL/GenBank/DDBJ whole genome shotgun (WGS) entry which is preliminary data.</text>
</comment>